<dbReference type="EMBL" id="JAESVB010000001">
    <property type="protein sequence ID" value="MCB8874428.1"/>
    <property type="molecule type" value="Genomic_DNA"/>
</dbReference>
<reference evidence="6" key="2">
    <citation type="submission" date="2021-01" db="EMBL/GenBank/DDBJ databases">
        <authorList>
            <person name="Mieszkin S."/>
            <person name="Pouder E."/>
            <person name="Alain K."/>
        </authorList>
    </citation>
    <scope>NUCLEOTIDE SEQUENCE</scope>
    <source>
        <strain evidence="6">HW T2.11</strain>
    </source>
</reference>
<proteinExistence type="inferred from homology"/>
<evidence type="ECO:0000256" key="3">
    <source>
        <dbReference type="ARBA" id="ARBA00022679"/>
    </source>
</evidence>
<dbReference type="InterPro" id="IPR005814">
    <property type="entry name" value="Aminotrans_3"/>
</dbReference>
<evidence type="ECO:0000256" key="2">
    <source>
        <dbReference type="ARBA" id="ARBA00022576"/>
    </source>
</evidence>
<dbReference type="CDD" id="cd00610">
    <property type="entry name" value="OAT_like"/>
    <property type="match status" value="1"/>
</dbReference>
<keyword evidence="4 5" id="KW-0663">Pyridoxal phosphate</keyword>
<organism evidence="6 7">
    <name type="scientific">Acidisoma silvae</name>
    <dbReference type="NCBI Taxonomy" id="2802396"/>
    <lineage>
        <taxon>Bacteria</taxon>
        <taxon>Pseudomonadati</taxon>
        <taxon>Pseudomonadota</taxon>
        <taxon>Alphaproteobacteria</taxon>
        <taxon>Acetobacterales</taxon>
        <taxon>Acidocellaceae</taxon>
        <taxon>Acidisoma</taxon>
    </lineage>
</organism>
<dbReference type="Gene3D" id="3.90.1150.10">
    <property type="entry name" value="Aspartate Aminotransferase, domain 1"/>
    <property type="match status" value="1"/>
</dbReference>
<comment type="cofactor">
    <cofactor evidence="1">
        <name>pyridoxal 5'-phosphate</name>
        <dbReference type="ChEBI" id="CHEBI:597326"/>
    </cofactor>
</comment>
<dbReference type="InterPro" id="IPR015424">
    <property type="entry name" value="PyrdxlP-dep_Trfase"/>
</dbReference>
<dbReference type="PANTHER" id="PTHR11986">
    <property type="entry name" value="AMINOTRANSFERASE CLASS III"/>
    <property type="match status" value="1"/>
</dbReference>
<dbReference type="InterPro" id="IPR015422">
    <property type="entry name" value="PyrdxlP-dep_Trfase_small"/>
</dbReference>
<dbReference type="PIRSF" id="PIRSF000521">
    <property type="entry name" value="Transaminase_4ab_Lys_Orn"/>
    <property type="match status" value="1"/>
</dbReference>
<evidence type="ECO:0000313" key="7">
    <source>
        <dbReference type="Proteomes" id="UP000708298"/>
    </source>
</evidence>
<dbReference type="PANTHER" id="PTHR11986:SF79">
    <property type="entry name" value="ACETYLORNITHINE AMINOTRANSFERASE, MITOCHONDRIAL"/>
    <property type="match status" value="1"/>
</dbReference>
<accession>A0A964DY64</accession>
<evidence type="ECO:0000256" key="1">
    <source>
        <dbReference type="ARBA" id="ARBA00001933"/>
    </source>
</evidence>
<dbReference type="InterPro" id="IPR049704">
    <property type="entry name" value="Aminotrans_3_PPA_site"/>
</dbReference>
<name>A0A964DY64_9PROT</name>
<evidence type="ECO:0000313" key="6">
    <source>
        <dbReference type="EMBL" id="MCB8874428.1"/>
    </source>
</evidence>
<dbReference type="RefSeq" id="WP_227320062.1">
    <property type="nucleotide sequence ID" value="NZ_JAESVB010000001.1"/>
</dbReference>
<dbReference type="SUPFAM" id="SSF53383">
    <property type="entry name" value="PLP-dependent transferases"/>
    <property type="match status" value="1"/>
</dbReference>
<keyword evidence="7" id="KW-1185">Reference proteome</keyword>
<dbReference type="Proteomes" id="UP000708298">
    <property type="component" value="Unassembled WGS sequence"/>
</dbReference>
<evidence type="ECO:0000256" key="5">
    <source>
        <dbReference type="RuleBase" id="RU003560"/>
    </source>
</evidence>
<comment type="caution">
    <text evidence="6">The sequence shown here is derived from an EMBL/GenBank/DDBJ whole genome shotgun (WGS) entry which is preliminary data.</text>
</comment>
<gene>
    <name evidence="6" type="ORF">ASILVAE211_04465</name>
</gene>
<dbReference type="Gene3D" id="3.40.640.10">
    <property type="entry name" value="Type I PLP-dependent aspartate aminotransferase-like (Major domain)"/>
    <property type="match status" value="1"/>
</dbReference>
<sequence length="433" mass="46477">MDEISGSGTFFSGGLGFASKAEVMEKAARYWNPDKTKFWQESGTDLVIGKRQGYELFDVSGKRLIDLHLNGGTYNLGHRNTELVTALRDALDTFDMGNHHFPSLARTALAEALAATAPFPGCRTIFGSGGGEAIDIALKSARHATGRRKIVSVIKAYHGHTGLAVCTGDGRFSERFLSDRPDEFVQVPFNDLEAMEQALAAEDIACVIMETIPATYGFPMPATGYLPGVKALCERYGALYIADEVQTGLMRTGTLWAIEGYGVTPDIIVAGKGIGGGLYPLGVVLVSPRAGRWLEEDGFAHMSTGGGAELGCVVALKALEITLRPESVANGARVATRLRAGLEEMQTRHSFLNEIRQNGLVIGLGFDHPTGARFVSRALYERGVWAIFSTLDPRILQFKPGLLMDAALTEETLGIVDAALQAVKAVPELVQVG</sequence>
<evidence type="ECO:0000256" key="4">
    <source>
        <dbReference type="ARBA" id="ARBA00022898"/>
    </source>
</evidence>
<dbReference type="InterPro" id="IPR015421">
    <property type="entry name" value="PyrdxlP-dep_Trfase_major"/>
</dbReference>
<dbReference type="AlphaFoldDB" id="A0A964DY64"/>
<dbReference type="PROSITE" id="PS00600">
    <property type="entry name" value="AA_TRANSFER_CLASS_3"/>
    <property type="match status" value="1"/>
</dbReference>
<dbReference type="GO" id="GO:0042802">
    <property type="term" value="F:identical protein binding"/>
    <property type="evidence" value="ECO:0007669"/>
    <property type="project" value="TreeGrafter"/>
</dbReference>
<dbReference type="Pfam" id="PF00202">
    <property type="entry name" value="Aminotran_3"/>
    <property type="match status" value="1"/>
</dbReference>
<keyword evidence="3" id="KW-0808">Transferase</keyword>
<dbReference type="GO" id="GO:0008483">
    <property type="term" value="F:transaminase activity"/>
    <property type="evidence" value="ECO:0007669"/>
    <property type="project" value="UniProtKB-KW"/>
</dbReference>
<dbReference type="GO" id="GO:0030170">
    <property type="term" value="F:pyridoxal phosphate binding"/>
    <property type="evidence" value="ECO:0007669"/>
    <property type="project" value="InterPro"/>
</dbReference>
<reference evidence="6" key="1">
    <citation type="journal article" date="2021" name="Microorganisms">
        <title>Acidisoma silvae sp. nov. and Acidisomacellulosilytica sp. nov., Two Acidophilic Bacteria Isolated from Decaying Wood, Hydrolyzing Cellulose and Producing Poly-3-hydroxybutyrate.</title>
        <authorList>
            <person name="Mieszkin S."/>
            <person name="Pouder E."/>
            <person name="Uroz S."/>
            <person name="Simon-Colin C."/>
            <person name="Alain K."/>
        </authorList>
    </citation>
    <scope>NUCLEOTIDE SEQUENCE</scope>
    <source>
        <strain evidence="6">HW T2.11</strain>
    </source>
</reference>
<protein>
    <submittedName>
        <fullName evidence="6">Aspartate aminotransferase family protein</fullName>
    </submittedName>
</protein>
<comment type="similarity">
    <text evidence="5">Belongs to the class-III pyridoxal-phosphate-dependent aminotransferase family.</text>
</comment>
<keyword evidence="2 6" id="KW-0032">Aminotransferase</keyword>
<dbReference type="InterPro" id="IPR050103">
    <property type="entry name" value="Class-III_PLP-dep_AT"/>
</dbReference>